<name>A0A8S1LVT0_PARPR</name>
<gene>
    <name evidence="1" type="ORF">PPRIM_AZ9-3.1.T0480252</name>
</gene>
<evidence type="ECO:0000313" key="2">
    <source>
        <dbReference type="Proteomes" id="UP000688137"/>
    </source>
</evidence>
<reference evidence="1" key="1">
    <citation type="submission" date="2021-01" db="EMBL/GenBank/DDBJ databases">
        <authorList>
            <consortium name="Genoscope - CEA"/>
            <person name="William W."/>
        </authorList>
    </citation>
    <scope>NUCLEOTIDE SEQUENCE</scope>
</reference>
<dbReference type="Proteomes" id="UP000688137">
    <property type="component" value="Unassembled WGS sequence"/>
</dbReference>
<accession>A0A8S1LVT0</accession>
<sequence length="129" mass="14926">MQYGKIGEDLSRSKIEILEDFARESVESLDSLLPQFHCHDLQQLEVERRVVGYLKSLGLKFKTDPTSKEQEFYEQPKQRNIIFQQVIGESPMINTIQIIKFGMDQSNSKRDSGTVLSPFLLGKQRSFEI</sequence>
<keyword evidence="2" id="KW-1185">Reference proteome</keyword>
<comment type="caution">
    <text evidence="1">The sequence shown here is derived from an EMBL/GenBank/DDBJ whole genome shotgun (WGS) entry which is preliminary data.</text>
</comment>
<dbReference type="OMA" id="ESPMINT"/>
<organism evidence="1 2">
    <name type="scientific">Paramecium primaurelia</name>
    <dbReference type="NCBI Taxonomy" id="5886"/>
    <lineage>
        <taxon>Eukaryota</taxon>
        <taxon>Sar</taxon>
        <taxon>Alveolata</taxon>
        <taxon>Ciliophora</taxon>
        <taxon>Intramacronucleata</taxon>
        <taxon>Oligohymenophorea</taxon>
        <taxon>Peniculida</taxon>
        <taxon>Parameciidae</taxon>
        <taxon>Paramecium</taxon>
    </lineage>
</organism>
<dbReference type="AlphaFoldDB" id="A0A8S1LVT0"/>
<protein>
    <submittedName>
        <fullName evidence="1">Uncharacterized protein</fullName>
    </submittedName>
</protein>
<proteinExistence type="predicted"/>
<evidence type="ECO:0000313" key="1">
    <source>
        <dbReference type="EMBL" id="CAD8072140.1"/>
    </source>
</evidence>
<dbReference type="EMBL" id="CAJJDM010000048">
    <property type="protein sequence ID" value="CAD8072140.1"/>
    <property type="molecule type" value="Genomic_DNA"/>
</dbReference>